<proteinExistence type="predicted"/>
<dbReference type="HOGENOM" id="CLU_1834361_0_0_10"/>
<dbReference type="RefSeq" id="WP_013597250.1">
    <property type="nucleotide sequence ID" value="NC_015144.1"/>
</dbReference>
<reference evidence="2" key="2">
    <citation type="journal article" date="2011" name="Stand. Genomic Sci.">
        <title>Complete genome sequence of Weeksella virosa type strain (9751T).</title>
        <authorList>
            <person name="Lang E."/>
            <person name="Teshima H."/>
            <person name="Lucas S."/>
            <person name="Lapidus A."/>
            <person name="Hammon N."/>
            <person name="Deshpande S."/>
            <person name="Nolan M."/>
            <person name="Cheng J."/>
            <person name="Pitluck S."/>
            <person name="Liolios K."/>
            <person name="Pagani I."/>
            <person name="Mikhailova N."/>
            <person name="Ivanova N."/>
            <person name="Mavromatis K."/>
            <person name="Pati A."/>
            <person name="Tapia R."/>
            <person name="Han C."/>
            <person name="Goodwin L."/>
            <person name="Chen A."/>
            <person name="Palaniappan K."/>
            <person name="Land M."/>
            <person name="Hauser L."/>
            <person name="Chang Y."/>
            <person name="Jeffries C."/>
            <person name="Brambilla E."/>
            <person name="Kopitz M."/>
            <person name="Rohde M."/>
            <person name="Goker M."/>
            <person name="Tindall B."/>
            <person name="Detter J."/>
            <person name="Woyke T."/>
            <person name="Bristow J."/>
            <person name="Eisen J."/>
            <person name="Markowitz V."/>
            <person name="Hugenholtz P."/>
            <person name="Klenk H."/>
            <person name="Kyrpides N."/>
        </authorList>
    </citation>
    <scope>NUCLEOTIDE SEQUENCE [LARGE SCALE GENOMIC DNA]</scope>
    <source>
        <strain evidence="2">ATCC 43766 / DSM 16922 / JCM 21250 / NBRC 16016 / NCTC 11634 / CL345/78</strain>
    </source>
</reference>
<dbReference type="AlphaFoldDB" id="F0NX84"/>
<gene>
    <name evidence="1" type="ordered locus">Weevi_0132</name>
</gene>
<dbReference type="Proteomes" id="UP000008641">
    <property type="component" value="Chromosome"/>
</dbReference>
<keyword evidence="2" id="KW-1185">Reference proteome</keyword>
<evidence type="ECO:0000313" key="2">
    <source>
        <dbReference type="Proteomes" id="UP000008641"/>
    </source>
</evidence>
<sequence length="140" mass="16416">MKIQAHQIKQIQTVFSRDLQISDRDMRLDIISDYVGRPVQSTKDLTEDEANGLLYLLGRANKSIHTYHAHFDYSNGQHRYVLSLCYQLNWTVWSEKAKKMVVDQERLGKFIMSNKSPVRKPLSNMTKQELSKLIYVLEKL</sequence>
<name>F0NX84_WEEVC</name>
<protein>
    <submittedName>
        <fullName evidence="1">Uncharacterized protein</fullName>
    </submittedName>
</protein>
<organism evidence="1 2">
    <name type="scientific">Weeksella virosa (strain ATCC 43766 / DSM 16922 / JCM 21250 / CCUG 30538 / CDC 9751 / IAM 14551 / NBRC 16016 / NCTC 11634 / CL345/78)</name>
    <dbReference type="NCBI Taxonomy" id="865938"/>
    <lineage>
        <taxon>Bacteria</taxon>
        <taxon>Pseudomonadati</taxon>
        <taxon>Bacteroidota</taxon>
        <taxon>Flavobacteriia</taxon>
        <taxon>Flavobacteriales</taxon>
        <taxon>Weeksellaceae</taxon>
        <taxon>Weeksella</taxon>
    </lineage>
</organism>
<reference evidence="1 2" key="1">
    <citation type="journal article" date="2011" name="Stand. Genomic Sci.">
        <title>Complete genome sequence of Weeksella virosa type strain (9751).</title>
        <authorList>
            <person name="Lang E."/>
            <person name="Teshima H."/>
            <person name="Lucas S."/>
            <person name="Lapidus A."/>
            <person name="Hammon N."/>
            <person name="Deshpande S."/>
            <person name="Nolan M."/>
            <person name="Cheng J.F."/>
            <person name="Pitluck S."/>
            <person name="Liolios K."/>
            <person name="Pagani I."/>
            <person name="Mikhailova N."/>
            <person name="Ivanova N."/>
            <person name="Mavromatis K."/>
            <person name="Pati A."/>
            <person name="Tapia R."/>
            <person name="Han C."/>
            <person name="Goodwin L."/>
            <person name="Chen A."/>
            <person name="Palaniappan K."/>
            <person name="Land M."/>
            <person name="Hauser L."/>
            <person name="Chang Y.J."/>
            <person name="Jeffries C.D."/>
            <person name="Brambilla E.M."/>
            <person name="Kopitz M."/>
            <person name="Rohde M."/>
            <person name="Goker M."/>
            <person name="Tindall B.J."/>
            <person name="Detter J.C."/>
            <person name="Woyke T."/>
            <person name="Bristow J."/>
            <person name="Eisen J.A."/>
            <person name="Markowitz V."/>
            <person name="Hugenholtz P."/>
            <person name="Klenk H.P."/>
            <person name="Kyrpides N.C."/>
        </authorList>
    </citation>
    <scope>NUCLEOTIDE SEQUENCE [LARGE SCALE GENOMIC DNA]</scope>
    <source>
        <strain evidence="2">ATCC 43766 / DSM 16922 / JCM 21250 / NBRC 16016 / NCTC 11634 / CL345/78</strain>
    </source>
</reference>
<dbReference type="eggNOG" id="ENOG5033KAK">
    <property type="taxonomic scope" value="Bacteria"/>
</dbReference>
<accession>F0NX84</accession>
<dbReference type="STRING" id="865938.Weevi_0132"/>
<evidence type="ECO:0000313" key="1">
    <source>
        <dbReference type="EMBL" id="ADX66858.1"/>
    </source>
</evidence>
<dbReference type="KEGG" id="wvi:Weevi_0132"/>
<dbReference type="EMBL" id="CP002455">
    <property type="protein sequence ID" value="ADX66858.1"/>
    <property type="molecule type" value="Genomic_DNA"/>
</dbReference>